<dbReference type="GO" id="GO:0061630">
    <property type="term" value="F:ubiquitin protein ligase activity"/>
    <property type="evidence" value="ECO:0007669"/>
    <property type="project" value="TreeGrafter"/>
</dbReference>
<dbReference type="UniPathway" id="UPA00143"/>
<feature type="domain" description="SIAH-type" evidence="5">
    <location>
        <begin position="27"/>
        <end position="84"/>
    </location>
</feature>
<evidence type="ECO:0000256" key="1">
    <source>
        <dbReference type="ARBA" id="ARBA00022723"/>
    </source>
</evidence>
<evidence type="ECO:0000313" key="6">
    <source>
        <dbReference type="EMBL" id="CAD7434414.1"/>
    </source>
</evidence>
<dbReference type="GO" id="GO:0031624">
    <property type="term" value="F:ubiquitin conjugating enzyme binding"/>
    <property type="evidence" value="ECO:0007669"/>
    <property type="project" value="TreeGrafter"/>
</dbReference>
<dbReference type="InterPro" id="IPR013010">
    <property type="entry name" value="Znf_SIAH"/>
</dbReference>
<gene>
    <name evidence="6" type="ORF">TMSB3V08_LOCUS11066</name>
</gene>
<dbReference type="InterPro" id="IPR004162">
    <property type="entry name" value="SINA-like_animal"/>
</dbReference>
<dbReference type="PANTHER" id="PTHR45877:SF2">
    <property type="entry name" value="E3 UBIQUITIN-PROTEIN LIGASE SINA-RELATED"/>
    <property type="match status" value="1"/>
</dbReference>
<evidence type="ECO:0000259" key="5">
    <source>
        <dbReference type="PROSITE" id="PS51081"/>
    </source>
</evidence>
<evidence type="ECO:0000256" key="2">
    <source>
        <dbReference type="ARBA" id="ARBA00022771"/>
    </source>
</evidence>
<organism evidence="6">
    <name type="scientific">Timema monikensis</name>
    <dbReference type="NCBI Taxonomy" id="170555"/>
    <lineage>
        <taxon>Eukaryota</taxon>
        <taxon>Metazoa</taxon>
        <taxon>Ecdysozoa</taxon>
        <taxon>Arthropoda</taxon>
        <taxon>Hexapoda</taxon>
        <taxon>Insecta</taxon>
        <taxon>Pterygota</taxon>
        <taxon>Neoptera</taxon>
        <taxon>Polyneoptera</taxon>
        <taxon>Phasmatodea</taxon>
        <taxon>Timematodea</taxon>
        <taxon>Timematoidea</taxon>
        <taxon>Timematidae</taxon>
        <taxon>Timema</taxon>
    </lineage>
</organism>
<keyword evidence="1" id="KW-0479">Metal-binding</keyword>
<dbReference type="SUPFAM" id="SSF49599">
    <property type="entry name" value="TRAF domain-like"/>
    <property type="match status" value="1"/>
</dbReference>
<name>A0A7R9HU15_9NEOP</name>
<keyword evidence="2 4" id="KW-0863">Zinc-finger</keyword>
<proteinExistence type="predicted"/>
<dbReference type="PANTHER" id="PTHR45877">
    <property type="entry name" value="E3 UBIQUITIN-PROTEIN LIGASE SIAH2"/>
    <property type="match status" value="1"/>
</dbReference>
<protein>
    <recommendedName>
        <fullName evidence="5">SIAH-type domain-containing protein</fullName>
    </recommendedName>
</protein>
<accession>A0A7R9HU15</accession>
<dbReference type="InterPro" id="IPR013083">
    <property type="entry name" value="Znf_RING/FYVE/PHD"/>
</dbReference>
<evidence type="ECO:0000256" key="4">
    <source>
        <dbReference type="PROSITE-ProRule" id="PRU00455"/>
    </source>
</evidence>
<dbReference type="Gene3D" id="3.30.40.10">
    <property type="entry name" value="Zinc/RING finger domain, C3HC4 (zinc finger)"/>
    <property type="match status" value="1"/>
</dbReference>
<dbReference type="GO" id="GO:0005737">
    <property type="term" value="C:cytoplasm"/>
    <property type="evidence" value="ECO:0007669"/>
    <property type="project" value="TreeGrafter"/>
</dbReference>
<dbReference type="EMBL" id="OB797544">
    <property type="protein sequence ID" value="CAD7434414.1"/>
    <property type="molecule type" value="Genomic_DNA"/>
</dbReference>
<sequence>MKVSACPTCKCHLGDIRNRFAETIAEKVTYLCRYVKRGCRELLSIADKFSHEEECASRPCICRICASWCGEFSELLEHVRAAHLHRLRNEDINTVHCKYFNENTSSELVILLTFQGEMFWWHSKRDVQNRMFYEVLQYIGDKEEALKFRYRHKFTTAFGDQQIIITNRTFPDSTNGERHGVASQPTKVSFRANKNRCITETVDGASYRTGLAEKS</sequence>
<evidence type="ECO:0000256" key="3">
    <source>
        <dbReference type="ARBA" id="ARBA00022833"/>
    </source>
</evidence>
<dbReference type="PROSITE" id="PS51081">
    <property type="entry name" value="ZF_SIAH"/>
    <property type="match status" value="1"/>
</dbReference>
<dbReference type="GO" id="GO:0043161">
    <property type="term" value="P:proteasome-mediated ubiquitin-dependent protein catabolic process"/>
    <property type="evidence" value="ECO:0007669"/>
    <property type="project" value="TreeGrafter"/>
</dbReference>
<dbReference type="Gene3D" id="2.60.210.10">
    <property type="entry name" value="Apoptosis, Tumor Necrosis Factor Receptor Associated Protein 2, Chain A"/>
    <property type="match status" value="1"/>
</dbReference>
<dbReference type="AlphaFoldDB" id="A0A7R9HU15"/>
<dbReference type="GO" id="GO:0008270">
    <property type="term" value="F:zinc ion binding"/>
    <property type="evidence" value="ECO:0007669"/>
    <property type="project" value="UniProtKB-KW"/>
</dbReference>
<dbReference type="GO" id="GO:0016567">
    <property type="term" value="P:protein ubiquitination"/>
    <property type="evidence" value="ECO:0007669"/>
    <property type="project" value="UniProtKB-UniPathway"/>
</dbReference>
<reference evidence="6" key="1">
    <citation type="submission" date="2020-11" db="EMBL/GenBank/DDBJ databases">
        <authorList>
            <person name="Tran Van P."/>
        </authorList>
    </citation>
    <scope>NUCLEOTIDE SEQUENCE</scope>
</reference>
<dbReference type="InterPro" id="IPR008974">
    <property type="entry name" value="TRAF-like"/>
</dbReference>
<dbReference type="Pfam" id="PF21361">
    <property type="entry name" value="Sina_ZnF"/>
    <property type="match status" value="1"/>
</dbReference>
<keyword evidence="3" id="KW-0862">Zinc</keyword>